<sequence>MAVLIWLRFVFLFGFSHCYINLSRKPTTTVTQSSTYTGTIFHNASLATDGTNKTTERFCSHTDVNHTKAWFQVDLGGKYSIKSVKIFYRREGFHISAIFQKKTLNRFVSAGM</sequence>
<feature type="domain" description="F5/8 type C" evidence="2">
    <location>
        <begin position="30"/>
        <end position="92"/>
    </location>
</feature>
<evidence type="ECO:0000259" key="2">
    <source>
        <dbReference type="Pfam" id="PF00754"/>
    </source>
</evidence>
<feature type="chain" id="PRO_5036473682" description="F5/8 type C domain-containing protein" evidence="1">
    <location>
        <begin position="19"/>
        <end position="112"/>
    </location>
</feature>
<dbReference type="AlphaFoldDB" id="A0A8W8NSC7"/>
<dbReference type="Gene3D" id="2.60.120.260">
    <property type="entry name" value="Galactose-binding domain-like"/>
    <property type="match status" value="1"/>
</dbReference>
<dbReference type="Pfam" id="PF00754">
    <property type="entry name" value="F5_F8_type_C"/>
    <property type="match status" value="1"/>
</dbReference>
<dbReference type="PANTHER" id="PTHR45713">
    <property type="entry name" value="FTP DOMAIN-CONTAINING PROTEIN"/>
    <property type="match status" value="1"/>
</dbReference>
<protein>
    <recommendedName>
        <fullName evidence="2">F5/8 type C domain-containing protein</fullName>
    </recommendedName>
</protein>
<evidence type="ECO:0000256" key="1">
    <source>
        <dbReference type="SAM" id="SignalP"/>
    </source>
</evidence>
<evidence type="ECO:0000313" key="4">
    <source>
        <dbReference type="Proteomes" id="UP000005408"/>
    </source>
</evidence>
<feature type="signal peptide" evidence="1">
    <location>
        <begin position="1"/>
        <end position="18"/>
    </location>
</feature>
<dbReference type="InterPro" id="IPR008979">
    <property type="entry name" value="Galactose-bd-like_sf"/>
</dbReference>
<dbReference type="SUPFAM" id="SSF49785">
    <property type="entry name" value="Galactose-binding domain-like"/>
    <property type="match status" value="1"/>
</dbReference>
<dbReference type="EnsemblMetazoa" id="G9181.2">
    <property type="protein sequence ID" value="G9181.2:cds"/>
    <property type="gene ID" value="G9181"/>
</dbReference>
<dbReference type="InterPro" id="IPR051941">
    <property type="entry name" value="BG_Antigen-Binding_Lectin"/>
</dbReference>
<keyword evidence="4" id="KW-1185">Reference proteome</keyword>
<keyword evidence="1" id="KW-0732">Signal</keyword>
<name>A0A8W8NSC7_MAGGI</name>
<evidence type="ECO:0000313" key="3">
    <source>
        <dbReference type="EnsemblMetazoa" id="G9181.2:cds"/>
    </source>
</evidence>
<dbReference type="PANTHER" id="PTHR45713:SF6">
    <property type="entry name" value="F5_8 TYPE C DOMAIN-CONTAINING PROTEIN"/>
    <property type="match status" value="1"/>
</dbReference>
<proteinExistence type="predicted"/>
<dbReference type="InterPro" id="IPR000421">
    <property type="entry name" value="FA58C"/>
</dbReference>
<organism evidence="3 4">
    <name type="scientific">Magallana gigas</name>
    <name type="common">Pacific oyster</name>
    <name type="synonym">Crassostrea gigas</name>
    <dbReference type="NCBI Taxonomy" id="29159"/>
    <lineage>
        <taxon>Eukaryota</taxon>
        <taxon>Metazoa</taxon>
        <taxon>Spiralia</taxon>
        <taxon>Lophotrochozoa</taxon>
        <taxon>Mollusca</taxon>
        <taxon>Bivalvia</taxon>
        <taxon>Autobranchia</taxon>
        <taxon>Pteriomorphia</taxon>
        <taxon>Ostreida</taxon>
        <taxon>Ostreoidea</taxon>
        <taxon>Ostreidae</taxon>
        <taxon>Magallana</taxon>
    </lineage>
</organism>
<reference evidence="3" key="1">
    <citation type="submission" date="2022-08" db="UniProtKB">
        <authorList>
            <consortium name="EnsemblMetazoa"/>
        </authorList>
    </citation>
    <scope>IDENTIFICATION</scope>
    <source>
        <strain evidence="3">05x7-T-G4-1.051#20</strain>
    </source>
</reference>
<dbReference type="Proteomes" id="UP000005408">
    <property type="component" value="Unassembled WGS sequence"/>
</dbReference>
<accession>A0A8W8NSC7</accession>